<dbReference type="InterPro" id="IPR038268">
    <property type="entry name" value="RHH_sf"/>
</dbReference>
<name>A0ABU6JH41_9BURK</name>
<dbReference type="Proteomes" id="UP001352263">
    <property type="component" value="Unassembled WGS sequence"/>
</dbReference>
<dbReference type="Gene3D" id="1.10.3990.20">
    <property type="entry name" value="protein bp1543"/>
    <property type="match status" value="1"/>
</dbReference>
<reference evidence="2 3" key="1">
    <citation type="submission" date="2023-10" db="EMBL/GenBank/DDBJ databases">
        <title>Noviherbaspirillum sp. CPCC 100848 genome assembly.</title>
        <authorList>
            <person name="Li X.Y."/>
            <person name="Fang X.M."/>
        </authorList>
    </citation>
    <scope>NUCLEOTIDE SEQUENCE [LARGE SCALE GENOMIC DNA]</scope>
    <source>
        <strain evidence="2 3">CPCC 100848</strain>
    </source>
</reference>
<evidence type="ECO:0000313" key="2">
    <source>
        <dbReference type="EMBL" id="MEC4722605.1"/>
    </source>
</evidence>
<feature type="domain" description="Ribbon-helix-helix" evidence="1">
    <location>
        <begin position="15"/>
        <end position="82"/>
    </location>
</feature>
<organism evidence="2 3">
    <name type="scientific">Noviherbaspirillum album</name>
    <dbReference type="NCBI Taxonomy" id="3080276"/>
    <lineage>
        <taxon>Bacteria</taxon>
        <taxon>Pseudomonadati</taxon>
        <taxon>Pseudomonadota</taxon>
        <taxon>Betaproteobacteria</taxon>
        <taxon>Burkholderiales</taxon>
        <taxon>Oxalobacteraceae</taxon>
        <taxon>Noviherbaspirillum</taxon>
    </lineage>
</organism>
<protein>
    <submittedName>
        <fullName evidence="2">Ribbon-helix-helix domain-containing protein</fullName>
    </submittedName>
</protein>
<accession>A0ABU6JH41</accession>
<sequence length="128" mass="14290">MCEIFVKADPHLYECRARSIRLHGAVTSIKLENLFWNALDEIAARDGLATTRLIAKLYDELVAYRGEIDNFTSFLRVCCLRYMSLMAEGGISKDKTLPLHGIRMDGPQPGAGLLTSNNGTNRALMQSR</sequence>
<gene>
    <name evidence="2" type="ORF">RY831_25905</name>
</gene>
<comment type="caution">
    <text evidence="2">The sequence shown here is derived from an EMBL/GenBank/DDBJ whole genome shotgun (WGS) entry which is preliminary data.</text>
</comment>
<keyword evidence="3" id="KW-1185">Reference proteome</keyword>
<dbReference type="Pfam" id="PF13467">
    <property type="entry name" value="RHH_4"/>
    <property type="match status" value="1"/>
</dbReference>
<dbReference type="EMBL" id="JAWIIV010000033">
    <property type="protein sequence ID" value="MEC4722605.1"/>
    <property type="molecule type" value="Genomic_DNA"/>
</dbReference>
<dbReference type="RefSeq" id="WP_326509277.1">
    <property type="nucleotide sequence ID" value="NZ_JAWIIV010000033.1"/>
</dbReference>
<evidence type="ECO:0000313" key="3">
    <source>
        <dbReference type="Proteomes" id="UP001352263"/>
    </source>
</evidence>
<evidence type="ECO:0000259" key="1">
    <source>
        <dbReference type="Pfam" id="PF13467"/>
    </source>
</evidence>
<proteinExistence type="predicted"/>
<dbReference type="InterPro" id="IPR027373">
    <property type="entry name" value="RHH_dom"/>
</dbReference>